<feature type="transmembrane region" description="Helical" evidence="6">
    <location>
        <begin position="16"/>
        <end position="39"/>
    </location>
</feature>
<keyword evidence="5 6" id="KW-0472">Membrane</keyword>
<dbReference type="PROSITE" id="PS50850">
    <property type="entry name" value="MFS"/>
    <property type="match status" value="1"/>
</dbReference>
<keyword evidence="2" id="KW-1003">Cell membrane</keyword>
<comment type="subcellular location">
    <subcellularLocation>
        <location evidence="1">Cell membrane</location>
        <topology evidence="1">Multi-pass membrane protein</topology>
    </subcellularLocation>
</comment>
<reference evidence="8 9" key="1">
    <citation type="submission" date="2020-02" db="EMBL/GenBank/DDBJ databases">
        <title>Synteny-based analysis reveals conserved mechanism for high triclosan tolerance in Pseudomonas, as well as instances of horizontal transfer.</title>
        <authorList>
            <person name="Mcfarland A.G."/>
            <person name="Bertucci H.K."/>
            <person name="Litmann E."/>
            <person name="Shen J."/>
            <person name="Huttenhower C."/>
            <person name="Hartmann E.M."/>
        </authorList>
    </citation>
    <scope>NUCLEOTIDE SEQUENCE [LARGE SCALE GENOMIC DNA]</scope>
    <source>
        <strain evidence="8 9">115A1</strain>
    </source>
</reference>
<sequence>MTEPATAASPRLSPRAVLLLEFALAMGGFGIGTGEFTIMGLMPNVAQGLGITEPQVGHVISAYALGVVVGAPLLAILGSRLPRRHLLLLLMGFFALGNLASALAPDYHTLLAFRFITGLPHGAYFGVATLVAASMVPPHKRAQAVSRVLAGLTIAMLIGNPAATWLGQWLSWRYAFALVAAIALLTVALVAIFLPLNRDEPRNDPMRELRAFNRKPVWLALAISSIGFAGMFCVFSYLAPTLLEVTQVSPGWIPLGLAAFGLGGIIGNLAGGWLFDRLQFKAVAWLLLWSTAVLLVFPLATHSLWTVLPALFAVGTMVALSPALQTHLMDVAADAQTLAAASNHAAFNVANALGPWLGGLAITAGFGWTSTGYIGAAMAVCGLAIFFWAWTSQPATANAAVSAKP</sequence>
<dbReference type="Gene3D" id="1.20.1250.20">
    <property type="entry name" value="MFS general substrate transporter like domains"/>
    <property type="match status" value="2"/>
</dbReference>
<evidence type="ECO:0000256" key="4">
    <source>
        <dbReference type="ARBA" id="ARBA00022989"/>
    </source>
</evidence>
<feature type="transmembrane region" description="Helical" evidence="6">
    <location>
        <begin position="174"/>
        <end position="196"/>
    </location>
</feature>
<gene>
    <name evidence="8" type="ORF">G7026_02445</name>
</gene>
<feature type="transmembrane region" description="Helical" evidence="6">
    <location>
        <begin position="86"/>
        <end position="105"/>
    </location>
</feature>
<evidence type="ECO:0000256" key="3">
    <source>
        <dbReference type="ARBA" id="ARBA00022692"/>
    </source>
</evidence>
<dbReference type="InterPro" id="IPR020846">
    <property type="entry name" value="MFS_dom"/>
</dbReference>
<evidence type="ECO:0000313" key="9">
    <source>
        <dbReference type="Proteomes" id="UP000786387"/>
    </source>
</evidence>
<evidence type="ECO:0000259" key="7">
    <source>
        <dbReference type="PROSITE" id="PS50850"/>
    </source>
</evidence>
<feature type="transmembrane region" description="Helical" evidence="6">
    <location>
        <begin position="148"/>
        <end position="168"/>
    </location>
</feature>
<feature type="transmembrane region" description="Helical" evidence="6">
    <location>
        <begin position="217"/>
        <end position="239"/>
    </location>
</feature>
<feature type="transmembrane region" description="Helical" evidence="6">
    <location>
        <begin position="372"/>
        <end position="390"/>
    </location>
</feature>
<protein>
    <submittedName>
        <fullName evidence="8">MFS transporter</fullName>
    </submittedName>
</protein>
<dbReference type="EMBL" id="JAAMRF010000001">
    <property type="protein sequence ID" value="MBA1272209.1"/>
    <property type="molecule type" value="Genomic_DNA"/>
</dbReference>
<evidence type="ECO:0000256" key="5">
    <source>
        <dbReference type="ARBA" id="ARBA00023136"/>
    </source>
</evidence>
<dbReference type="InterPro" id="IPR036259">
    <property type="entry name" value="MFS_trans_sf"/>
</dbReference>
<evidence type="ECO:0000256" key="2">
    <source>
        <dbReference type="ARBA" id="ARBA00022475"/>
    </source>
</evidence>
<dbReference type="PANTHER" id="PTHR43124:SF3">
    <property type="entry name" value="CHLORAMPHENICOL EFFLUX PUMP RV0191"/>
    <property type="match status" value="1"/>
</dbReference>
<feature type="transmembrane region" description="Helical" evidence="6">
    <location>
        <begin position="282"/>
        <end position="300"/>
    </location>
</feature>
<organism evidence="8 9">
    <name type="scientific">Stutzerimonas azotifigens</name>
    <dbReference type="NCBI Taxonomy" id="291995"/>
    <lineage>
        <taxon>Bacteria</taxon>
        <taxon>Pseudomonadati</taxon>
        <taxon>Pseudomonadota</taxon>
        <taxon>Gammaproteobacteria</taxon>
        <taxon>Pseudomonadales</taxon>
        <taxon>Pseudomonadaceae</taxon>
        <taxon>Stutzerimonas</taxon>
    </lineage>
</organism>
<accession>A0ABR5YWA1</accession>
<keyword evidence="4 6" id="KW-1133">Transmembrane helix</keyword>
<dbReference type="CDD" id="cd17324">
    <property type="entry name" value="MFS_NepI_like"/>
    <property type="match status" value="1"/>
</dbReference>
<evidence type="ECO:0000256" key="6">
    <source>
        <dbReference type="SAM" id="Phobius"/>
    </source>
</evidence>
<dbReference type="PANTHER" id="PTHR43124">
    <property type="entry name" value="PURINE EFFLUX PUMP PBUE"/>
    <property type="match status" value="1"/>
</dbReference>
<dbReference type="SUPFAM" id="SSF103473">
    <property type="entry name" value="MFS general substrate transporter"/>
    <property type="match status" value="1"/>
</dbReference>
<feature type="transmembrane region" description="Helical" evidence="6">
    <location>
        <begin position="59"/>
        <end position="79"/>
    </location>
</feature>
<feature type="domain" description="Major facilitator superfamily (MFS) profile" evidence="7">
    <location>
        <begin position="20"/>
        <end position="394"/>
    </location>
</feature>
<evidence type="ECO:0000313" key="8">
    <source>
        <dbReference type="EMBL" id="MBA1272209.1"/>
    </source>
</evidence>
<proteinExistence type="predicted"/>
<dbReference type="RefSeq" id="WP_181069054.1">
    <property type="nucleotide sequence ID" value="NZ_JAAMRF010000001.1"/>
</dbReference>
<dbReference type="InterPro" id="IPR050189">
    <property type="entry name" value="MFS_Efflux_Transporters"/>
</dbReference>
<feature type="transmembrane region" description="Helical" evidence="6">
    <location>
        <begin position="251"/>
        <end position="275"/>
    </location>
</feature>
<name>A0ABR5YWA1_9GAMM</name>
<feature type="transmembrane region" description="Helical" evidence="6">
    <location>
        <begin position="111"/>
        <end position="136"/>
    </location>
</feature>
<dbReference type="Proteomes" id="UP000786387">
    <property type="component" value="Unassembled WGS sequence"/>
</dbReference>
<dbReference type="Pfam" id="PF07690">
    <property type="entry name" value="MFS_1"/>
    <property type="match status" value="1"/>
</dbReference>
<feature type="transmembrane region" description="Helical" evidence="6">
    <location>
        <begin position="345"/>
        <end position="366"/>
    </location>
</feature>
<dbReference type="InterPro" id="IPR011701">
    <property type="entry name" value="MFS"/>
</dbReference>
<comment type="caution">
    <text evidence="8">The sequence shown here is derived from an EMBL/GenBank/DDBJ whole genome shotgun (WGS) entry which is preliminary data.</text>
</comment>
<feature type="transmembrane region" description="Helical" evidence="6">
    <location>
        <begin position="306"/>
        <end position="324"/>
    </location>
</feature>
<keyword evidence="9" id="KW-1185">Reference proteome</keyword>
<evidence type="ECO:0000256" key="1">
    <source>
        <dbReference type="ARBA" id="ARBA00004651"/>
    </source>
</evidence>
<keyword evidence="3 6" id="KW-0812">Transmembrane</keyword>